<proteinExistence type="inferred from homology"/>
<keyword evidence="5" id="KW-0540">Nuclease</keyword>
<keyword evidence="5" id="KW-0378">Hydrolase</keyword>
<dbReference type="Proteomes" id="UP001362100">
    <property type="component" value="Unassembled WGS sequence"/>
</dbReference>
<gene>
    <name evidence="5" type="ORF">WH298_04905</name>
</gene>
<dbReference type="InterPro" id="IPR051212">
    <property type="entry name" value="Type-I_RE_S_subunit"/>
</dbReference>
<dbReference type="SUPFAM" id="SSF116734">
    <property type="entry name" value="DNA methylase specificity domain"/>
    <property type="match status" value="2"/>
</dbReference>
<dbReference type="EMBL" id="JBBGZW010000001">
    <property type="protein sequence ID" value="MEJ5044554.1"/>
    <property type="molecule type" value="Genomic_DNA"/>
</dbReference>
<accession>A0ABU8PP86</accession>
<name>A0ABU8PP86_9GAMM</name>
<dbReference type="Gene3D" id="3.90.220.20">
    <property type="entry name" value="DNA methylase specificity domains"/>
    <property type="match status" value="2"/>
</dbReference>
<dbReference type="GO" id="GO:0016787">
    <property type="term" value="F:hydrolase activity"/>
    <property type="evidence" value="ECO:0007669"/>
    <property type="project" value="UniProtKB-KW"/>
</dbReference>
<keyword evidence="3" id="KW-0238">DNA-binding</keyword>
<evidence type="ECO:0000256" key="3">
    <source>
        <dbReference type="ARBA" id="ARBA00023125"/>
    </source>
</evidence>
<dbReference type="PANTHER" id="PTHR43140:SF1">
    <property type="entry name" value="TYPE I RESTRICTION ENZYME ECOKI SPECIFICITY SUBUNIT"/>
    <property type="match status" value="1"/>
</dbReference>
<organism evidence="5 6">
    <name type="scientific">Pantoea nemavictus</name>
    <dbReference type="NCBI Taxonomy" id="2726955"/>
    <lineage>
        <taxon>Bacteria</taxon>
        <taxon>Pseudomonadati</taxon>
        <taxon>Pseudomonadota</taxon>
        <taxon>Gammaproteobacteria</taxon>
        <taxon>Enterobacterales</taxon>
        <taxon>Erwiniaceae</taxon>
        <taxon>Pantoea</taxon>
    </lineage>
</organism>
<dbReference type="InterPro" id="IPR000055">
    <property type="entry name" value="Restrct_endonuc_typeI_TRD"/>
</dbReference>
<feature type="domain" description="Type I restriction modification DNA specificity" evidence="4">
    <location>
        <begin position="276"/>
        <end position="430"/>
    </location>
</feature>
<evidence type="ECO:0000256" key="1">
    <source>
        <dbReference type="ARBA" id="ARBA00010923"/>
    </source>
</evidence>
<evidence type="ECO:0000256" key="2">
    <source>
        <dbReference type="ARBA" id="ARBA00022747"/>
    </source>
</evidence>
<protein>
    <submittedName>
        <fullName evidence="5">Restriction endonuclease subunit S</fullName>
        <ecNumber evidence="5">3.1.21.-</ecNumber>
    </submittedName>
</protein>
<keyword evidence="2" id="KW-0680">Restriction system</keyword>
<dbReference type="GO" id="GO:0004519">
    <property type="term" value="F:endonuclease activity"/>
    <property type="evidence" value="ECO:0007669"/>
    <property type="project" value="UniProtKB-KW"/>
</dbReference>
<sequence length="579" mass="64647">MVATSLPWLIVQLGEVVPYGKTEKCELSDVTSDTWILELEDIEKDSSKIIQRLDASARPFKSTKNKFSKGDVLYGKLRPYLNKVVIADNSGVCSTEIIPLNAEPNICNRYLFYWLKNDKFIDYVNSVSYGVNMPRLGTQDGLVAPFVLAPLAEQKVIADKLDMLLAKVGSSKARLERIPEILKIFRQSVLTSAVNGKLTEAWRTLNSKLESKVRELPENNKTRRGLPDRVAFPDALNESNFPESWDVLSVASLLRKGAIIDIKDGNHGANHPKSLEFTEEGLPFITAAQMSEHGKIDYAGAPKISGKPLEKLKVGFSQAEDVIYSHKGTVGRVSIADRASVLSPQTTYIRLNQKYISNSYYSLMLKSYAFTSQVDAIKSQTTRDFVPITAHYSLFAVIPSIDEQIEIARRVEELFAYAEKIEQKIIYGLERVNNLTQSILAKAFRGELTADWRAANPELISGDNSAKALLEKIKAKREAIERQPKPKRCVIKKKTGSRMSRQIIKVVEALKQAGEPLSGQQLLAAAGYPSDSSTDQLEQFFLDVREALIIEESIVKLERGDDSQDWFALAKPPMNKAKS</sequence>
<dbReference type="RefSeq" id="WP_180822335.1">
    <property type="nucleotide sequence ID" value="NZ_JACAWY010000001.1"/>
</dbReference>
<comment type="caution">
    <text evidence="5">The sequence shown here is derived from an EMBL/GenBank/DDBJ whole genome shotgun (WGS) entry which is preliminary data.</text>
</comment>
<dbReference type="EC" id="3.1.21.-" evidence="5"/>
<comment type="similarity">
    <text evidence="1">Belongs to the type-I restriction system S methylase family.</text>
</comment>
<keyword evidence="5" id="KW-0255">Endonuclease</keyword>
<feature type="domain" description="Type I restriction modification DNA specificity" evidence="4">
    <location>
        <begin position="61"/>
        <end position="178"/>
    </location>
</feature>
<dbReference type="InterPro" id="IPR044946">
    <property type="entry name" value="Restrct_endonuc_typeI_TRD_sf"/>
</dbReference>
<keyword evidence="6" id="KW-1185">Reference proteome</keyword>
<dbReference type="PANTHER" id="PTHR43140">
    <property type="entry name" value="TYPE-1 RESTRICTION ENZYME ECOKI SPECIFICITY PROTEIN"/>
    <property type="match status" value="1"/>
</dbReference>
<evidence type="ECO:0000313" key="6">
    <source>
        <dbReference type="Proteomes" id="UP001362100"/>
    </source>
</evidence>
<dbReference type="Pfam" id="PF01420">
    <property type="entry name" value="Methylase_S"/>
    <property type="match status" value="2"/>
</dbReference>
<evidence type="ECO:0000313" key="5">
    <source>
        <dbReference type="EMBL" id="MEJ5044554.1"/>
    </source>
</evidence>
<reference evidence="5 6" key="1">
    <citation type="submission" date="2023-12" db="EMBL/GenBank/DDBJ databases">
        <title>Gut-associated functions are favored during microbiome assembly across C. elegans life.</title>
        <authorList>
            <person name="Zimmermann J."/>
        </authorList>
    </citation>
    <scope>NUCLEOTIDE SEQUENCE [LARGE SCALE GENOMIC DNA]</scope>
    <source>
        <strain evidence="5 6">BIGb0393</strain>
    </source>
</reference>
<evidence type="ECO:0000259" key="4">
    <source>
        <dbReference type="Pfam" id="PF01420"/>
    </source>
</evidence>